<dbReference type="Gene3D" id="3.40.640.10">
    <property type="entry name" value="Type I PLP-dependent aspartate aminotransferase-like (Major domain)"/>
    <property type="match status" value="1"/>
</dbReference>
<dbReference type="InterPro" id="IPR050596">
    <property type="entry name" value="AspAT/PAT-like"/>
</dbReference>
<dbReference type="NCBIfam" id="NF004854">
    <property type="entry name" value="PRK06207.1"/>
    <property type="match status" value="1"/>
</dbReference>
<dbReference type="InterPro" id="IPR015422">
    <property type="entry name" value="PyrdxlP-dep_Trfase_small"/>
</dbReference>
<comment type="cofactor">
    <cofactor evidence="1">
        <name>pyridoxal 5'-phosphate</name>
        <dbReference type="ChEBI" id="CHEBI:597326"/>
    </cofactor>
</comment>
<evidence type="ECO:0000256" key="1">
    <source>
        <dbReference type="ARBA" id="ARBA00001933"/>
    </source>
</evidence>
<evidence type="ECO:0000313" key="7">
    <source>
        <dbReference type="EMBL" id="TWU03393.1"/>
    </source>
</evidence>
<proteinExistence type="inferred from homology"/>
<dbReference type="RefSeq" id="WP_146575924.1">
    <property type="nucleotide sequence ID" value="NZ_SJPM01000001.1"/>
</dbReference>
<gene>
    <name evidence="7" type="ORF">Pla100_03140</name>
</gene>
<dbReference type="InterPro" id="IPR015424">
    <property type="entry name" value="PyrdxlP-dep_Trfase"/>
</dbReference>
<organism evidence="7 8">
    <name type="scientific">Neorhodopirellula pilleata</name>
    <dbReference type="NCBI Taxonomy" id="2714738"/>
    <lineage>
        <taxon>Bacteria</taxon>
        <taxon>Pseudomonadati</taxon>
        <taxon>Planctomycetota</taxon>
        <taxon>Planctomycetia</taxon>
        <taxon>Pirellulales</taxon>
        <taxon>Pirellulaceae</taxon>
        <taxon>Neorhodopirellula</taxon>
    </lineage>
</organism>
<keyword evidence="4 7" id="KW-0808">Transferase</keyword>
<sequence>MNALPESSLLTEKFAKLGVESAPGQEGRQQVDSIDLRGDRIVGTPVDFSHGDVDAHPPIPGSLELFQRGYEVGGSQAYTEYRGQAAIREQLAAKLAEFTGAPIDSDSEMILTPGTQGALFLAMGANIGRGDKVAIVEPDYFANRKLVEFFEGELVPVGMDYFGTDSGSGIDLLKLGECFRYGVKLFVFSNPNNPTGVVYSPDEILAIAELAETHGVRVIVDQLYSRQIFDGVRYTHLRGLDKLNSDNLLTIIGPSKTESLSGFRLGAAFGSSQMIDRMEKLQAIVSLRAAGYCQTVLANWFSEPTGWIQARIAAHQAIRDDIHEAFLRANGFKLRLGEGGSYLFPQMPEMDISIGDFVKVLRLQAEVIVTPGTQFGPQFTNSFRINFSQDHTAAVQAIQRTIEIANRYRV</sequence>
<dbReference type="InterPro" id="IPR004839">
    <property type="entry name" value="Aminotransferase_I/II_large"/>
</dbReference>
<reference evidence="7 8" key="1">
    <citation type="submission" date="2019-02" db="EMBL/GenBank/DDBJ databases">
        <title>Deep-cultivation of Planctomycetes and their phenomic and genomic characterization uncovers novel biology.</title>
        <authorList>
            <person name="Wiegand S."/>
            <person name="Jogler M."/>
            <person name="Boedeker C."/>
            <person name="Pinto D."/>
            <person name="Vollmers J."/>
            <person name="Rivas-Marin E."/>
            <person name="Kohn T."/>
            <person name="Peeters S.H."/>
            <person name="Heuer A."/>
            <person name="Rast P."/>
            <person name="Oberbeckmann S."/>
            <person name="Bunk B."/>
            <person name="Jeske O."/>
            <person name="Meyerdierks A."/>
            <person name="Storesund J.E."/>
            <person name="Kallscheuer N."/>
            <person name="Luecker S."/>
            <person name="Lage O.M."/>
            <person name="Pohl T."/>
            <person name="Merkel B.J."/>
            <person name="Hornburger P."/>
            <person name="Mueller R.-W."/>
            <person name="Bruemmer F."/>
            <person name="Labrenz M."/>
            <person name="Spormann A.M."/>
            <person name="Op Den Camp H."/>
            <person name="Overmann J."/>
            <person name="Amann R."/>
            <person name="Jetten M.S.M."/>
            <person name="Mascher T."/>
            <person name="Medema M.H."/>
            <person name="Devos D.P."/>
            <person name="Kaster A.-K."/>
            <person name="Ovreas L."/>
            <person name="Rohde M."/>
            <person name="Galperin M.Y."/>
            <person name="Jogler C."/>
        </authorList>
    </citation>
    <scope>NUCLEOTIDE SEQUENCE [LARGE SCALE GENOMIC DNA]</scope>
    <source>
        <strain evidence="7 8">Pla100</strain>
    </source>
</reference>
<keyword evidence="8" id="KW-1185">Reference proteome</keyword>
<dbReference type="CDD" id="cd00609">
    <property type="entry name" value="AAT_like"/>
    <property type="match status" value="1"/>
</dbReference>
<dbReference type="EC" id="2.6.1.1" evidence="7"/>
<keyword evidence="3 7" id="KW-0032">Aminotransferase</keyword>
<dbReference type="GO" id="GO:0006520">
    <property type="term" value="P:amino acid metabolic process"/>
    <property type="evidence" value="ECO:0007669"/>
    <property type="project" value="InterPro"/>
</dbReference>
<evidence type="ECO:0000256" key="4">
    <source>
        <dbReference type="ARBA" id="ARBA00022679"/>
    </source>
</evidence>
<evidence type="ECO:0000313" key="8">
    <source>
        <dbReference type="Proteomes" id="UP000316213"/>
    </source>
</evidence>
<dbReference type="SUPFAM" id="SSF53383">
    <property type="entry name" value="PLP-dependent transferases"/>
    <property type="match status" value="1"/>
</dbReference>
<evidence type="ECO:0000256" key="2">
    <source>
        <dbReference type="ARBA" id="ARBA00007441"/>
    </source>
</evidence>
<protein>
    <submittedName>
        <fullName evidence="7">Aspartate aminotransferase</fullName>
        <ecNumber evidence="7">2.6.1.1</ecNumber>
    </submittedName>
</protein>
<dbReference type="Gene3D" id="3.90.1150.10">
    <property type="entry name" value="Aspartate Aminotransferase, domain 1"/>
    <property type="match status" value="1"/>
</dbReference>
<dbReference type="Proteomes" id="UP000316213">
    <property type="component" value="Unassembled WGS sequence"/>
</dbReference>
<accession>A0A5C6ATM9</accession>
<dbReference type="AlphaFoldDB" id="A0A5C6ATM9"/>
<dbReference type="GO" id="GO:0030170">
    <property type="term" value="F:pyridoxal phosphate binding"/>
    <property type="evidence" value="ECO:0007669"/>
    <property type="project" value="InterPro"/>
</dbReference>
<dbReference type="OrthoDB" id="231967at2"/>
<evidence type="ECO:0000259" key="6">
    <source>
        <dbReference type="Pfam" id="PF00155"/>
    </source>
</evidence>
<evidence type="ECO:0000256" key="5">
    <source>
        <dbReference type="ARBA" id="ARBA00022898"/>
    </source>
</evidence>
<evidence type="ECO:0000256" key="3">
    <source>
        <dbReference type="ARBA" id="ARBA00022576"/>
    </source>
</evidence>
<dbReference type="PANTHER" id="PTHR46383">
    <property type="entry name" value="ASPARTATE AMINOTRANSFERASE"/>
    <property type="match status" value="1"/>
</dbReference>
<dbReference type="PANTHER" id="PTHR46383:SF1">
    <property type="entry name" value="ASPARTATE AMINOTRANSFERASE"/>
    <property type="match status" value="1"/>
</dbReference>
<dbReference type="Pfam" id="PF00155">
    <property type="entry name" value="Aminotran_1_2"/>
    <property type="match status" value="1"/>
</dbReference>
<keyword evidence="5" id="KW-0663">Pyridoxal phosphate</keyword>
<dbReference type="EMBL" id="SJPM01000001">
    <property type="protein sequence ID" value="TWU03393.1"/>
    <property type="molecule type" value="Genomic_DNA"/>
</dbReference>
<dbReference type="GO" id="GO:0004069">
    <property type="term" value="F:L-aspartate:2-oxoglutarate aminotransferase activity"/>
    <property type="evidence" value="ECO:0007669"/>
    <property type="project" value="UniProtKB-EC"/>
</dbReference>
<comment type="similarity">
    <text evidence="2">Belongs to the class-I pyridoxal-phosphate-dependent aminotransferase family.</text>
</comment>
<comment type="caution">
    <text evidence="7">The sequence shown here is derived from an EMBL/GenBank/DDBJ whole genome shotgun (WGS) entry which is preliminary data.</text>
</comment>
<dbReference type="InterPro" id="IPR015421">
    <property type="entry name" value="PyrdxlP-dep_Trfase_major"/>
</dbReference>
<name>A0A5C6ATM9_9BACT</name>
<feature type="domain" description="Aminotransferase class I/classII large" evidence="6">
    <location>
        <begin position="71"/>
        <end position="390"/>
    </location>
</feature>